<dbReference type="RefSeq" id="WP_190889263.1">
    <property type="nucleotide sequence ID" value="NZ_JACWZY010000021.1"/>
</dbReference>
<comment type="caution">
    <text evidence="1">The sequence shown here is derived from an EMBL/GenBank/DDBJ whole genome shotgun (WGS) entry which is preliminary data.</text>
</comment>
<protein>
    <submittedName>
        <fullName evidence="1">Uncharacterized protein</fullName>
    </submittedName>
</protein>
<dbReference type="AlphaFoldDB" id="A0A926Y4Q2"/>
<gene>
    <name evidence="1" type="ORF">IC229_22420</name>
</gene>
<proteinExistence type="predicted"/>
<dbReference type="Proteomes" id="UP000598820">
    <property type="component" value="Unassembled WGS sequence"/>
</dbReference>
<accession>A0A926Y4Q2</accession>
<sequence>MATKALLNISGHPLSNIAIDVFRQKFDIIEDVKFNLIDFNDDIIFQIEAIVNLIKIPLDGTVGITIIPPSQSFFAVLLTIYIEGLLGNYPSICLLEPNEDGVYVPNFNALINGHNVRKQGREKRLFKWAK</sequence>
<organism evidence="1 2">
    <name type="scientific">Spirosoma profusum</name>
    <dbReference type="NCBI Taxonomy" id="2771354"/>
    <lineage>
        <taxon>Bacteria</taxon>
        <taxon>Pseudomonadati</taxon>
        <taxon>Bacteroidota</taxon>
        <taxon>Cytophagia</taxon>
        <taxon>Cytophagales</taxon>
        <taxon>Cytophagaceae</taxon>
        <taxon>Spirosoma</taxon>
    </lineage>
</organism>
<dbReference type="EMBL" id="JACWZY010000021">
    <property type="protein sequence ID" value="MBD2703416.1"/>
    <property type="molecule type" value="Genomic_DNA"/>
</dbReference>
<dbReference type="NCBIfam" id="NF040560">
    <property type="entry name" value="CAS_Csx15"/>
    <property type="match status" value="1"/>
</dbReference>
<evidence type="ECO:0000313" key="2">
    <source>
        <dbReference type="Proteomes" id="UP000598820"/>
    </source>
</evidence>
<reference evidence="1" key="1">
    <citation type="submission" date="2020-09" db="EMBL/GenBank/DDBJ databases">
        <authorList>
            <person name="Kim M.K."/>
        </authorList>
    </citation>
    <scope>NUCLEOTIDE SEQUENCE</scope>
    <source>
        <strain evidence="1">BT702</strain>
    </source>
</reference>
<evidence type="ECO:0000313" key="1">
    <source>
        <dbReference type="EMBL" id="MBD2703416.1"/>
    </source>
</evidence>
<name>A0A926Y4Q2_9BACT</name>
<keyword evidence="2" id="KW-1185">Reference proteome</keyword>